<dbReference type="Proteomes" id="UP000009173">
    <property type="component" value="Chromosome"/>
</dbReference>
<gene>
    <name evidence="1" type="ordered locus">Dvul_0657</name>
</gene>
<accession>A0A0H3A5D8</accession>
<evidence type="ECO:0000313" key="1">
    <source>
        <dbReference type="EMBL" id="ABM27680.1"/>
    </source>
</evidence>
<evidence type="ECO:0000313" key="2">
    <source>
        <dbReference type="Proteomes" id="UP000009173"/>
    </source>
</evidence>
<dbReference type="KEGG" id="dvl:Dvul_0657"/>
<dbReference type="EMBL" id="CP000527">
    <property type="protein sequence ID" value="ABM27680.1"/>
    <property type="molecule type" value="Genomic_DNA"/>
</dbReference>
<dbReference type="RefSeq" id="WP_011791754.1">
    <property type="nucleotide sequence ID" value="NC_008751.1"/>
</dbReference>
<dbReference type="AlphaFoldDB" id="A0A0H3A5D8"/>
<name>A0A0H3A5D8_NITV4</name>
<proteinExistence type="predicted"/>
<reference evidence="2" key="1">
    <citation type="journal article" date="2009" name="Environ. Microbiol.">
        <title>Contribution of mobile genetic elements to Desulfovibrio vulgaris genome plasticity.</title>
        <authorList>
            <person name="Walker C.B."/>
            <person name="Stolyar S."/>
            <person name="Chivian D."/>
            <person name="Pinel N."/>
            <person name="Gabster J.A."/>
            <person name="Dehal P.S."/>
            <person name="He Z."/>
            <person name="Yang Z.K."/>
            <person name="Yen H.C."/>
            <person name="Zhou J."/>
            <person name="Wall J.D."/>
            <person name="Hazen T.C."/>
            <person name="Arkin A.P."/>
            <person name="Stahl D.A."/>
        </authorList>
    </citation>
    <scope>NUCLEOTIDE SEQUENCE [LARGE SCALE GENOMIC DNA]</scope>
    <source>
        <strain evidence="2">DP4</strain>
    </source>
</reference>
<dbReference type="HOGENOM" id="CLU_1575975_0_0_7"/>
<sequence>MPRVTIVPADSLVIVDGRGLDVSLTLPGHVHAIQWDGRTGWVEHSDGTPNTPVTQAEYDALVVPALAAWESARVAADAPPPPLTLEQAKAAKLAAIRAGHDAALAGVVAISDPTPTTVAVEAALLAATDLTGLEYARQKLATRRDELLAAVAAAAAVEVLDAVVVSYPV</sequence>
<organism evidence="1 2">
    <name type="scientific">Nitratidesulfovibrio vulgaris (strain DP4)</name>
    <name type="common">Desulfovibrio vulgaris</name>
    <dbReference type="NCBI Taxonomy" id="391774"/>
    <lineage>
        <taxon>Bacteria</taxon>
        <taxon>Pseudomonadati</taxon>
        <taxon>Thermodesulfobacteriota</taxon>
        <taxon>Desulfovibrionia</taxon>
        <taxon>Desulfovibrionales</taxon>
        <taxon>Desulfovibrionaceae</taxon>
        <taxon>Nitratidesulfovibrio</taxon>
    </lineage>
</organism>
<protein>
    <submittedName>
        <fullName evidence="1">Tail fiber assembly protein, putative</fullName>
    </submittedName>
</protein>